<gene>
    <name evidence="2" type="ORF">MBAV_001502</name>
</gene>
<organism evidence="2 3">
    <name type="scientific">Candidatus Magnetobacterium bavaricum</name>
    <dbReference type="NCBI Taxonomy" id="29290"/>
    <lineage>
        <taxon>Bacteria</taxon>
        <taxon>Pseudomonadati</taxon>
        <taxon>Nitrospirota</taxon>
        <taxon>Thermodesulfovibrionia</taxon>
        <taxon>Thermodesulfovibrionales</taxon>
        <taxon>Candidatus Magnetobacteriaceae</taxon>
        <taxon>Candidatus Magnetobacterium</taxon>
    </lineage>
</organism>
<dbReference type="Proteomes" id="UP000033423">
    <property type="component" value="Unassembled WGS sequence"/>
</dbReference>
<dbReference type="PANTHER" id="PTHR40278:SF1">
    <property type="entry name" value="DNA UTILIZATION PROTEIN HOFN"/>
    <property type="match status" value="1"/>
</dbReference>
<evidence type="ECO:0000313" key="2">
    <source>
        <dbReference type="EMBL" id="KJU86313.1"/>
    </source>
</evidence>
<dbReference type="EMBL" id="LACI01000653">
    <property type="protein sequence ID" value="KJU86313.1"/>
    <property type="molecule type" value="Genomic_DNA"/>
</dbReference>
<keyword evidence="1" id="KW-0472">Membrane</keyword>
<keyword evidence="1" id="KW-1133">Transmembrane helix</keyword>
<keyword evidence="1" id="KW-0812">Transmembrane</keyword>
<comment type="caution">
    <text evidence="2">The sequence shown here is derived from an EMBL/GenBank/DDBJ whole genome shotgun (WGS) entry which is preliminary data.</text>
</comment>
<proteinExistence type="predicted"/>
<protein>
    <submittedName>
        <fullName evidence="2">Secreted protein</fullName>
    </submittedName>
</protein>
<feature type="transmembrane region" description="Helical" evidence="1">
    <location>
        <begin position="21"/>
        <end position="49"/>
    </location>
</feature>
<reference evidence="2 3" key="1">
    <citation type="submission" date="2015-02" db="EMBL/GenBank/DDBJ databases">
        <title>Single-cell genomics of uncultivated deep-branching MTB reveals a conserved set of magnetosome genes.</title>
        <authorList>
            <person name="Kolinko S."/>
            <person name="Richter M."/>
            <person name="Glockner F.O."/>
            <person name="Brachmann A."/>
            <person name="Schuler D."/>
        </authorList>
    </citation>
    <scope>NUCLEOTIDE SEQUENCE [LARGE SCALE GENOMIC DNA]</scope>
    <source>
        <strain evidence="2">TM-1</strain>
    </source>
</reference>
<dbReference type="PANTHER" id="PTHR40278">
    <property type="entry name" value="DNA UTILIZATION PROTEIN HOFN"/>
    <property type="match status" value="1"/>
</dbReference>
<sequence>MIRINLLPSDKRPRRKKKAGKGALPPVLISLILATLISMGLAGVGFYFYDSKLKEEIELLKNSKKDKEDTIAIFKKVKKIKANHKIIEGLKARQIVPLHIVEEVTGLLPDFVWIAALGFMDYAGSTKESIGLNYSKDGVSMSTPAYDGNGTAVLVVGGSLTNNEIVNYVDAFKQSKVFQTVYLTKSIEQRVPITVFDQSAHKLTTSGSQKLLYFYGVSMEINESELPTKFVETKPIWRRRI</sequence>
<evidence type="ECO:0000256" key="1">
    <source>
        <dbReference type="SAM" id="Phobius"/>
    </source>
</evidence>
<name>A0A0F3H070_9BACT</name>
<accession>A0A0F3H070</accession>
<dbReference type="InterPro" id="IPR052534">
    <property type="entry name" value="Extracell_DNA_Util/SecSys_Comp"/>
</dbReference>
<dbReference type="AlphaFoldDB" id="A0A0F3H070"/>
<evidence type="ECO:0000313" key="3">
    <source>
        <dbReference type="Proteomes" id="UP000033423"/>
    </source>
</evidence>
<keyword evidence="3" id="KW-1185">Reference proteome</keyword>